<evidence type="ECO:0000313" key="2">
    <source>
        <dbReference type="EMBL" id="MCT7656881.1"/>
    </source>
</evidence>
<keyword evidence="3" id="KW-1185">Reference proteome</keyword>
<feature type="transmembrane region" description="Helical" evidence="1">
    <location>
        <begin position="206"/>
        <end position="230"/>
    </location>
</feature>
<dbReference type="RefSeq" id="WP_260991993.1">
    <property type="nucleotide sequence ID" value="NZ_JAODWD010000001.1"/>
</dbReference>
<dbReference type="Proteomes" id="UP001206639">
    <property type="component" value="Unassembled WGS sequence"/>
</dbReference>
<sequence length="268" mass="28296">MTVRETRAAGRSEIWVPAGLLVLAGLGWWWSAVSADMGGAGEMPVGHPPGMAMEPHAGVAVQPHMAMSFVAFLVAWVAMMVAMMFPAVLPVVRLYNRAAAKGRAAPVSFFVGGYIVLWSALGIPAFFAWSRLNEPLAQGTPWAGRVAGVVAVAAGVYQLTPLKSVCLRHCRSPMSFFLRHGKHLDRPAGALLAGGRHGLFCVGCCWMLMALLVAFGAMQLAPMVILAVLILLEKAAPFGEQIARGAGAVLLALGVALLVHPAFVTHLI</sequence>
<keyword evidence="1" id="KW-1133">Transmembrane helix</keyword>
<comment type="caution">
    <text evidence="2">The sequence shown here is derived from an EMBL/GenBank/DDBJ whole genome shotgun (WGS) entry which is preliminary data.</text>
</comment>
<name>A0ABT2M7A6_9MYCO</name>
<feature type="transmembrane region" description="Helical" evidence="1">
    <location>
        <begin position="69"/>
        <end position="95"/>
    </location>
</feature>
<dbReference type="EMBL" id="JAODWD010000001">
    <property type="protein sequence ID" value="MCT7656881.1"/>
    <property type="molecule type" value="Genomic_DNA"/>
</dbReference>
<feature type="transmembrane region" description="Helical" evidence="1">
    <location>
        <begin position="142"/>
        <end position="159"/>
    </location>
</feature>
<organism evidence="2 3">
    <name type="scientific">Mycobacterium deserti</name>
    <dbReference type="NCBI Taxonomy" id="2978347"/>
    <lineage>
        <taxon>Bacteria</taxon>
        <taxon>Bacillati</taxon>
        <taxon>Actinomycetota</taxon>
        <taxon>Actinomycetes</taxon>
        <taxon>Mycobacteriales</taxon>
        <taxon>Mycobacteriaceae</taxon>
        <taxon>Mycobacterium</taxon>
    </lineage>
</organism>
<evidence type="ECO:0000256" key="1">
    <source>
        <dbReference type="SAM" id="Phobius"/>
    </source>
</evidence>
<feature type="transmembrane region" description="Helical" evidence="1">
    <location>
        <begin position="12"/>
        <end position="30"/>
    </location>
</feature>
<gene>
    <name evidence="2" type="ORF">N4S67_00435</name>
</gene>
<reference evidence="3" key="1">
    <citation type="submission" date="2023-07" db="EMBL/GenBank/DDBJ databases">
        <authorList>
            <person name="Deng Y."/>
            <person name="Zhang Y.-Q."/>
        </authorList>
    </citation>
    <scope>NUCLEOTIDE SEQUENCE [LARGE SCALE GENOMIC DNA]</scope>
    <source>
        <strain evidence="3">CPCC 205710</strain>
    </source>
</reference>
<feature type="transmembrane region" description="Helical" evidence="1">
    <location>
        <begin position="107"/>
        <end position="130"/>
    </location>
</feature>
<dbReference type="InterPro" id="IPR018688">
    <property type="entry name" value="PpoB2-like"/>
</dbReference>
<keyword evidence="1" id="KW-0812">Transmembrane</keyword>
<accession>A0ABT2M7A6</accession>
<keyword evidence="1" id="KW-0472">Membrane</keyword>
<protein>
    <submittedName>
        <fullName evidence="2">DUF2182 domain-containing protein</fullName>
    </submittedName>
</protein>
<dbReference type="Pfam" id="PF09948">
    <property type="entry name" value="PpoB2"/>
    <property type="match status" value="1"/>
</dbReference>
<evidence type="ECO:0000313" key="3">
    <source>
        <dbReference type="Proteomes" id="UP001206639"/>
    </source>
</evidence>
<feature type="transmembrane region" description="Helical" evidence="1">
    <location>
        <begin position="242"/>
        <end position="264"/>
    </location>
</feature>
<proteinExistence type="predicted"/>